<proteinExistence type="inferred from homology"/>
<gene>
    <name evidence="5" type="ORF">POM88_045770</name>
</gene>
<dbReference type="PANTHER" id="PTHR11710">
    <property type="entry name" value="40S RIBOSOMAL PROTEIN S19"/>
    <property type="match status" value="1"/>
</dbReference>
<keyword evidence="6" id="KW-1185">Reference proteome</keyword>
<feature type="region of interest" description="Disordered" evidence="4">
    <location>
        <begin position="1"/>
        <end position="85"/>
    </location>
</feature>
<comment type="caution">
    <text evidence="5">The sequence shown here is derived from an EMBL/GenBank/DDBJ whole genome shotgun (WGS) entry which is preliminary data.</text>
</comment>
<name>A0AAD8H6J5_9APIA</name>
<evidence type="ECO:0000313" key="5">
    <source>
        <dbReference type="EMBL" id="KAK1361296.1"/>
    </source>
</evidence>
<dbReference type="GO" id="GO:0000028">
    <property type="term" value="P:ribosomal small subunit assembly"/>
    <property type="evidence" value="ECO:0007669"/>
    <property type="project" value="TreeGrafter"/>
</dbReference>
<dbReference type="Pfam" id="PF01090">
    <property type="entry name" value="Ribosomal_S19e"/>
    <property type="match status" value="1"/>
</dbReference>
<dbReference type="PROSITE" id="PS00628">
    <property type="entry name" value="RIBOSOMAL_S19E"/>
    <property type="match status" value="1"/>
</dbReference>
<reference evidence="5" key="1">
    <citation type="submission" date="2023-02" db="EMBL/GenBank/DDBJ databases">
        <title>Genome of toxic invasive species Heracleum sosnowskyi carries increased number of genes despite the absence of recent whole-genome duplications.</title>
        <authorList>
            <person name="Schelkunov M."/>
            <person name="Shtratnikova V."/>
            <person name="Makarenko M."/>
            <person name="Klepikova A."/>
            <person name="Omelchenko D."/>
            <person name="Novikova G."/>
            <person name="Obukhova E."/>
            <person name="Bogdanov V."/>
            <person name="Penin A."/>
            <person name="Logacheva M."/>
        </authorList>
    </citation>
    <scope>NUCLEOTIDE SEQUENCE</scope>
    <source>
        <strain evidence="5">Hsosn_3</strain>
        <tissue evidence="5">Leaf</tissue>
    </source>
</reference>
<dbReference type="EMBL" id="JAUIZM010000010">
    <property type="protein sequence ID" value="KAK1361296.1"/>
    <property type="molecule type" value="Genomic_DNA"/>
</dbReference>
<sequence>MDDPVPEAPVEVSKDDPEEDPIEDPVDVSDDDPEIDPEEDPEEDPDEDEDDERDVEMHSPQAGRTPTPPPSPEQGVYLIRNDSAPPHFCKSSGGVARHILQQLQTMNIVDFDSKGGKKITSSGQRDLDQVAGRIVVVAA</sequence>
<dbReference type="SMART" id="SM01413">
    <property type="entry name" value="Ribosomal_S19e"/>
    <property type="match status" value="1"/>
</dbReference>
<keyword evidence="2" id="KW-0689">Ribosomal protein</keyword>
<dbReference type="GO" id="GO:0006412">
    <property type="term" value="P:translation"/>
    <property type="evidence" value="ECO:0007669"/>
    <property type="project" value="InterPro"/>
</dbReference>
<dbReference type="PANTHER" id="PTHR11710:SF0">
    <property type="entry name" value="40S RIBOSOMAL PROTEIN S19"/>
    <property type="match status" value="1"/>
</dbReference>
<evidence type="ECO:0000256" key="1">
    <source>
        <dbReference type="ARBA" id="ARBA00010014"/>
    </source>
</evidence>
<accession>A0AAD8H6J5</accession>
<dbReference type="GO" id="GO:0022627">
    <property type="term" value="C:cytosolic small ribosomal subunit"/>
    <property type="evidence" value="ECO:0007669"/>
    <property type="project" value="TreeGrafter"/>
</dbReference>
<dbReference type="GO" id="GO:0003735">
    <property type="term" value="F:structural constituent of ribosome"/>
    <property type="evidence" value="ECO:0007669"/>
    <property type="project" value="InterPro"/>
</dbReference>
<dbReference type="AlphaFoldDB" id="A0AAD8H6J5"/>
<dbReference type="InterPro" id="IPR018277">
    <property type="entry name" value="Ribosomal_eS19_CS"/>
</dbReference>
<feature type="compositionally biased region" description="Acidic residues" evidence="4">
    <location>
        <begin position="16"/>
        <end position="54"/>
    </location>
</feature>
<reference evidence="5" key="2">
    <citation type="submission" date="2023-05" db="EMBL/GenBank/DDBJ databases">
        <authorList>
            <person name="Schelkunov M.I."/>
        </authorList>
    </citation>
    <scope>NUCLEOTIDE SEQUENCE</scope>
    <source>
        <strain evidence="5">Hsosn_3</strain>
        <tissue evidence="5">Leaf</tissue>
    </source>
</reference>
<evidence type="ECO:0000256" key="3">
    <source>
        <dbReference type="ARBA" id="ARBA00023274"/>
    </source>
</evidence>
<comment type="similarity">
    <text evidence="1">Belongs to the eukaryotic ribosomal protein eS19 family.</text>
</comment>
<keyword evidence="3" id="KW-0687">Ribonucleoprotein</keyword>
<evidence type="ECO:0000256" key="4">
    <source>
        <dbReference type="SAM" id="MobiDB-lite"/>
    </source>
</evidence>
<dbReference type="InterPro" id="IPR036390">
    <property type="entry name" value="WH_DNA-bd_sf"/>
</dbReference>
<evidence type="ECO:0000313" key="6">
    <source>
        <dbReference type="Proteomes" id="UP001237642"/>
    </source>
</evidence>
<dbReference type="Proteomes" id="UP001237642">
    <property type="component" value="Unassembled WGS sequence"/>
</dbReference>
<evidence type="ECO:0000256" key="2">
    <source>
        <dbReference type="ARBA" id="ARBA00022980"/>
    </source>
</evidence>
<dbReference type="InterPro" id="IPR001266">
    <property type="entry name" value="Ribosomal_eS19"/>
</dbReference>
<protein>
    <submittedName>
        <fullName evidence="5">Uncharacterized protein</fullName>
    </submittedName>
</protein>
<dbReference type="GO" id="GO:0003723">
    <property type="term" value="F:RNA binding"/>
    <property type="evidence" value="ECO:0007669"/>
    <property type="project" value="TreeGrafter"/>
</dbReference>
<dbReference type="SUPFAM" id="SSF46785">
    <property type="entry name" value="Winged helix' DNA-binding domain"/>
    <property type="match status" value="1"/>
</dbReference>
<organism evidence="5 6">
    <name type="scientific">Heracleum sosnowskyi</name>
    <dbReference type="NCBI Taxonomy" id="360622"/>
    <lineage>
        <taxon>Eukaryota</taxon>
        <taxon>Viridiplantae</taxon>
        <taxon>Streptophyta</taxon>
        <taxon>Embryophyta</taxon>
        <taxon>Tracheophyta</taxon>
        <taxon>Spermatophyta</taxon>
        <taxon>Magnoliopsida</taxon>
        <taxon>eudicotyledons</taxon>
        <taxon>Gunneridae</taxon>
        <taxon>Pentapetalae</taxon>
        <taxon>asterids</taxon>
        <taxon>campanulids</taxon>
        <taxon>Apiales</taxon>
        <taxon>Apiaceae</taxon>
        <taxon>Apioideae</taxon>
        <taxon>apioid superclade</taxon>
        <taxon>Tordylieae</taxon>
        <taxon>Tordyliinae</taxon>
        <taxon>Heracleum</taxon>
    </lineage>
</organism>
<dbReference type="InterPro" id="IPR036388">
    <property type="entry name" value="WH-like_DNA-bd_sf"/>
</dbReference>
<dbReference type="Gene3D" id="1.10.10.10">
    <property type="entry name" value="Winged helix-like DNA-binding domain superfamily/Winged helix DNA-binding domain"/>
    <property type="match status" value="1"/>
</dbReference>